<sequence>MDYGHALQLATAAFVGASTVAISAYFLFHKTLLLLLQFINTIICRCDDEEEEYNIVSATNAIPRPCGGRAMRKVN</sequence>
<evidence type="ECO:0000256" key="1">
    <source>
        <dbReference type="SAM" id="Phobius"/>
    </source>
</evidence>
<dbReference type="HOGENOM" id="CLU_2674870_0_0_1"/>
<accession>A0A072U097</accession>
<feature type="transmembrane region" description="Helical" evidence="1">
    <location>
        <begin position="6"/>
        <end position="28"/>
    </location>
</feature>
<keyword evidence="1" id="KW-0472">Membrane</keyword>
<evidence type="ECO:0000313" key="2">
    <source>
        <dbReference type="EMBL" id="KEH23204.1"/>
    </source>
</evidence>
<evidence type="ECO:0000313" key="4">
    <source>
        <dbReference type="Proteomes" id="UP000002051"/>
    </source>
</evidence>
<keyword evidence="4" id="KW-1185">Reference proteome</keyword>
<dbReference type="AlphaFoldDB" id="A0A072U097"/>
<keyword evidence="1" id="KW-1133">Transmembrane helix</keyword>
<reference evidence="2 4" key="2">
    <citation type="journal article" date="2014" name="BMC Genomics">
        <title>An improved genome release (version Mt4.0) for the model legume Medicago truncatula.</title>
        <authorList>
            <person name="Tang H."/>
            <person name="Krishnakumar V."/>
            <person name="Bidwell S."/>
            <person name="Rosen B."/>
            <person name="Chan A."/>
            <person name="Zhou S."/>
            <person name="Gentzbittel L."/>
            <person name="Childs K.L."/>
            <person name="Yandell M."/>
            <person name="Gundlach H."/>
            <person name="Mayer K.F."/>
            <person name="Schwartz D.C."/>
            <person name="Town C.D."/>
        </authorList>
    </citation>
    <scope>GENOME REANNOTATION</scope>
    <source>
        <strain evidence="2">A17</strain>
        <strain evidence="3 4">cv. Jemalong A17</strain>
    </source>
</reference>
<dbReference type="EMBL" id="CM001223">
    <property type="protein sequence ID" value="KEH23204.1"/>
    <property type="molecule type" value="Genomic_DNA"/>
</dbReference>
<keyword evidence="1 2" id="KW-0812">Transmembrane</keyword>
<proteinExistence type="predicted"/>
<protein>
    <submittedName>
        <fullName evidence="2">Transmembrane protein, putative</fullName>
    </submittedName>
</protein>
<dbReference type="EnsemblPlants" id="KEH23204">
    <property type="protein sequence ID" value="KEH23204"/>
    <property type="gene ID" value="MTR_7g069130"/>
</dbReference>
<organism evidence="2 4">
    <name type="scientific">Medicago truncatula</name>
    <name type="common">Barrel medic</name>
    <name type="synonym">Medicago tribuloides</name>
    <dbReference type="NCBI Taxonomy" id="3880"/>
    <lineage>
        <taxon>Eukaryota</taxon>
        <taxon>Viridiplantae</taxon>
        <taxon>Streptophyta</taxon>
        <taxon>Embryophyta</taxon>
        <taxon>Tracheophyta</taxon>
        <taxon>Spermatophyta</taxon>
        <taxon>Magnoliopsida</taxon>
        <taxon>eudicotyledons</taxon>
        <taxon>Gunneridae</taxon>
        <taxon>Pentapetalae</taxon>
        <taxon>rosids</taxon>
        <taxon>fabids</taxon>
        <taxon>Fabales</taxon>
        <taxon>Fabaceae</taxon>
        <taxon>Papilionoideae</taxon>
        <taxon>50 kb inversion clade</taxon>
        <taxon>NPAAA clade</taxon>
        <taxon>Hologalegina</taxon>
        <taxon>IRL clade</taxon>
        <taxon>Trifolieae</taxon>
        <taxon>Medicago</taxon>
    </lineage>
</organism>
<reference evidence="2 4" key="1">
    <citation type="journal article" date="2011" name="Nature">
        <title>The Medicago genome provides insight into the evolution of rhizobial symbioses.</title>
        <authorList>
            <person name="Young N.D."/>
            <person name="Debelle F."/>
            <person name="Oldroyd G.E."/>
            <person name="Geurts R."/>
            <person name="Cannon S.B."/>
            <person name="Udvardi M.K."/>
            <person name="Benedito V.A."/>
            <person name="Mayer K.F."/>
            <person name="Gouzy J."/>
            <person name="Schoof H."/>
            <person name="Van de Peer Y."/>
            <person name="Proost S."/>
            <person name="Cook D.R."/>
            <person name="Meyers B.C."/>
            <person name="Spannagl M."/>
            <person name="Cheung F."/>
            <person name="De Mita S."/>
            <person name="Krishnakumar V."/>
            <person name="Gundlach H."/>
            <person name="Zhou S."/>
            <person name="Mudge J."/>
            <person name="Bharti A.K."/>
            <person name="Murray J.D."/>
            <person name="Naoumkina M.A."/>
            <person name="Rosen B."/>
            <person name="Silverstein K.A."/>
            <person name="Tang H."/>
            <person name="Rombauts S."/>
            <person name="Zhao P.X."/>
            <person name="Zhou P."/>
            <person name="Barbe V."/>
            <person name="Bardou P."/>
            <person name="Bechner M."/>
            <person name="Bellec A."/>
            <person name="Berger A."/>
            <person name="Berges H."/>
            <person name="Bidwell S."/>
            <person name="Bisseling T."/>
            <person name="Choisne N."/>
            <person name="Couloux A."/>
            <person name="Denny R."/>
            <person name="Deshpande S."/>
            <person name="Dai X."/>
            <person name="Doyle J.J."/>
            <person name="Dudez A.M."/>
            <person name="Farmer A.D."/>
            <person name="Fouteau S."/>
            <person name="Franken C."/>
            <person name="Gibelin C."/>
            <person name="Gish J."/>
            <person name="Goldstein S."/>
            <person name="Gonzalez A.J."/>
            <person name="Green P.J."/>
            <person name="Hallab A."/>
            <person name="Hartog M."/>
            <person name="Hua A."/>
            <person name="Humphray S.J."/>
            <person name="Jeong D.H."/>
            <person name="Jing Y."/>
            <person name="Jocker A."/>
            <person name="Kenton S.M."/>
            <person name="Kim D.J."/>
            <person name="Klee K."/>
            <person name="Lai H."/>
            <person name="Lang C."/>
            <person name="Lin S."/>
            <person name="Macmil S.L."/>
            <person name="Magdelenat G."/>
            <person name="Matthews L."/>
            <person name="McCorrison J."/>
            <person name="Monaghan E.L."/>
            <person name="Mun J.H."/>
            <person name="Najar F.Z."/>
            <person name="Nicholson C."/>
            <person name="Noirot C."/>
            <person name="O'Bleness M."/>
            <person name="Paule C.R."/>
            <person name="Poulain J."/>
            <person name="Prion F."/>
            <person name="Qin B."/>
            <person name="Qu C."/>
            <person name="Retzel E.F."/>
            <person name="Riddle C."/>
            <person name="Sallet E."/>
            <person name="Samain S."/>
            <person name="Samson N."/>
            <person name="Sanders I."/>
            <person name="Saurat O."/>
            <person name="Scarpelli C."/>
            <person name="Schiex T."/>
            <person name="Segurens B."/>
            <person name="Severin A.J."/>
            <person name="Sherrier D.J."/>
            <person name="Shi R."/>
            <person name="Sims S."/>
            <person name="Singer S.R."/>
            <person name="Sinharoy S."/>
            <person name="Sterck L."/>
            <person name="Viollet A."/>
            <person name="Wang B.B."/>
            <person name="Wang K."/>
            <person name="Wang M."/>
            <person name="Wang X."/>
            <person name="Warfsmann J."/>
            <person name="Weissenbach J."/>
            <person name="White D.D."/>
            <person name="White J.D."/>
            <person name="Wiley G.B."/>
            <person name="Wincker P."/>
            <person name="Xing Y."/>
            <person name="Yang L."/>
            <person name="Yao Z."/>
            <person name="Ying F."/>
            <person name="Zhai J."/>
            <person name="Zhou L."/>
            <person name="Zuber A."/>
            <person name="Denarie J."/>
            <person name="Dixon R.A."/>
            <person name="May G.D."/>
            <person name="Schwartz D.C."/>
            <person name="Rogers J."/>
            <person name="Quetier F."/>
            <person name="Town C.D."/>
            <person name="Roe B.A."/>
        </authorList>
    </citation>
    <scope>NUCLEOTIDE SEQUENCE [LARGE SCALE GENOMIC DNA]</scope>
    <source>
        <strain evidence="2">A17</strain>
        <strain evidence="3 4">cv. Jemalong A17</strain>
    </source>
</reference>
<reference evidence="3" key="3">
    <citation type="submission" date="2015-04" db="UniProtKB">
        <authorList>
            <consortium name="EnsemblPlants"/>
        </authorList>
    </citation>
    <scope>IDENTIFICATION</scope>
    <source>
        <strain evidence="3">cv. Jemalong A17</strain>
    </source>
</reference>
<dbReference type="Proteomes" id="UP000002051">
    <property type="component" value="Unassembled WGS sequence"/>
</dbReference>
<evidence type="ECO:0000313" key="3">
    <source>
        <dbReference type="EnsemblPlants" id="KEH23204"/>
    </source>
</evidence>
<name>A0A072U097_MEDTR</name>
<gene>
    <name evidence="2" type="ordered locus">MTR_7g069130</name>
</gene>